<evidence type="ECO:0000256" key="9">
    <source>
        <dbReference type="RuleBase" id="RU000688"/>
    </source>
</evidence>
<keyword evidence="14" id="KW-1185">Reference proteome</keyword>
<dbReference type="Proteomes" id="UP000735302">
    <property type="component" value="Unassembled WGS sequence"/>
</dbReference>
<dbReference type="AlphaFoldDB" id="A0AAV4BSM2"/>
<feature type="region of interest" description="Disordered" evidence="10">
    <location>
        <begin position="389"/>
        <end position="443"/>
    </location>
</feature>
<feature type="transmembrane region" description="Helical" evidence="11">
    <location>
        <begin position="81"/>
        <end position="103"/>
    </location>
</feature>
<dbReference type="InterPro" id="IPR000276">
    <property type="entry name" value="GPCR_Rhodpsn"/>
</dbReference>
<dbReference type="CDD" id="cd00637">
    <property type="entry name" value="7tm_classA_rhodopsin-like"/>
    <property type="match status" value="1"/>
</dbReference>
<dbReference type="GO" id="GO:0005886">
    <property type="term" value="C:plasma membrane"/>
    <property type="evidence" value="ECO:0007669"/>
    <property type="project" value="UniProtKB-SubCell"/>
</dbReference>
<keyword evidence="5 9" id="KW-0297">G-protein coupled receptor</keyword>
<feature type="transmembrane region" description="Helical" evidence="11">
    <location>
        <begin position="463"/>
        <end position="490"/>
    </location>
</feature>
<evidence type="ECO:0000256" key="3">
    <source>
        <dbReference type="ARBA" id="ARBA00022692"/>
    </source>
</evidence>
<sequence>MATLPEETTEYKNIMSKTTQTDLEFTTEASMEKSGCSVEDISSSAALAYLVILIGFALMFENSLLIVIIRRTRCLPTITNILVASTGFSDVLAGVQCCFMGMFTLPGGFESWLKSTRVDKHTFASAMIGINCSLMVVSMAHVSLLAIDRYLHVLWPFHYYQRVTKPRVLGIVITIWILALGYFCLLVLQFQRDEYREMCIISEVPTVYSYYPIVLQYYFCFTVVCVCTFGITKRALDHRRRRRSRNAPQTEARIRHFDTNGDVHGKSFYRNHKKPAARSAGTRNNSHGLWKKRGYVDPIKAPISLILWSNINKIAENCLTPFEDNFRFMNECHSEQSSIYSVPVSSKMENLTQNVAFNLDLKTISPNLTLEKTQKRSFDLAVADTESENLSSGARGVQKLTKEDNNDEKATSTSSSAENTPSSNYNVAGDTRKRLEFPKNDPRDCNKPEDGLFNKANLKIIKFVLVVFGSFFLCTFPSIVLITIVKIMNIPVLSQDDIEFEVMHFFLVFNSGMNFLIITYMNKDFRTALAKTLPCCRICCAKNDIKRRKKYFL</sequence>
<keyword evidence="8 9" id="KW-0807">Transducer</keyword>
<feature type="transmembrane region" description="Helical" evidence="11">
    <location>
        <begin position="123"/>
        <end position="147"/>
    </location>
</feature>
<evidence type="ECO:0000256" key="1">
    <source>
        <dbReference type="ARBA" id="ARBA00004651"/>
    </source>
</evidence>
<dbReference type="SUPFAM" id="SSF81321">
    <property type="entry name" value="Family A G protein-coupled receptor-like"/>
    <property type="match status" value="1"/>
</dbReference>
<feature type="compositionally biased region" description="Basic and acidic residues" evidence="10">
    <location>
        <begin position="400"/>
        <end position="410"/>
    </location>
</feature>
<dbReference type="Gene3D" id="1.20.1070.10">
    <property type="entry name" value="Rhodopsin 7-helix transmembrane proteins"/>
    <property type="match status" value="2"/>
</dbReference>
<feature type="compositionally biased region" description="Low complexity" evidence="10">
    <location>
        <begin position="411"/>
        <end position="424"/>
    </location>
</feature>
<evidence type="ECO:0000256" key="4">
    <source>
        <dbReference type="ARBA" id="ARBA00022989"/>
    </source>
</evidence>
<keyword evidence="6 11" id="KW-0472">Membrane</keyword>
<keyword evidence="3 9" id="KW-0812">Transmembrane</keyword>
<comment type="similarity">
    <text evidence="9">Belongs to the G-protein coupled receptor 1 family.</text>
</comment>
<dbReference type="InterPro" id="IPR017452">
    <property type="entry name" value="GPCR_Rhodpsn_7TM"/>
</dbReference>
<accession>A0AAV4BSM2</accession>
<evidence type="ECO:0000256" key="7">
    <source>
        <dbReference type="ARBA" id="ARBA00023170"/>
    </source>
</evidence>
<feature type="transmembrane region" description="Helical" evidence="11">
    <location>
        <begin position="47"/>
        <end position="69"/>
    </location>
</feature>
<feature type="transmembrane region" description="Helical" evidence="11">
    <location>
        <begin position="502"/>
        <end position="521"/>
    </location>
</feature>
<dbReference type="PROSITE" id="PS00237">
    <property type="entry name" value="G_PROTEIN_RECEP_F1_1"/>
    <property type="match status" value="1"/>
</dbReference>
<dbReference type="PANTHER" id="PTHR24248">
    <property type="entry name" value="ADRENERGIC RECEPTOR-RELATED G-PROTEIN COUPLED RECEPTOR"/>
    <property type="match status" value="1"/>
</dbReference>
<evidence type="ECO:0000313" key="14">
    <source>
        <dbReference type="Proteomes" id="UP000735302"/>
    </source>
</evidence>
<evidence type="ECO:0000256" key="6">
    <source>
        <dbReference type="ARBA" id="ARBA00023136"/>
    </source>
</evidence>
<evidence type="ECO:0000256" key="5">
    <source>
        <dbReference type="ARBA" id="ARBA00023040"/>
    </source>
</evidence>
<feature type="compositionally biased region" description="Basic and acidic residues" evidence="10">
    <location>
        <begin position="430"/>
        <end position="443"/>
    </location>
</feature>
<protein>
    <submittedName>
        <fullName evidence="13">Beta-1 adrenergic receptor</fullName>
    </submittedName>
</protein>
<dbReference type="GO" id="GO:0004930">
    <property type="term" value="F:G protein-coupled receptor activity"/>
    <property type="evidence" value="ECO:0007669"/>
    <property type="project" value="UniProtKB-KW"/>
</dbReference>
<comment type="subcellular location">
    <subcellularLocation>
        <location evidence="1">Cell membrane</location>
        <topology evidence="1">Multi-pass membrane protein</topology>
    </subcellularLocation>
</comment>
<reference evidence="13 14" key="1">
    <citation type="journal article" date="2021" name="Elife">
        <title>Chloroplast acquisition without the gene transfer in kleptoplastic sea slugs, Plakobranchus ocellatus.</title>
        <authorList>
            <person name="Maeda T."/>
            <person name="Takahashi S."/>
            <person name="Yoshida T."/>
            <person name="Shimamura S."/>
            <person name="Takaki Y."/>
            <person name="Nagai Y."/>
            <person name="Toyoda A."/>
            <person name="Suzuki Y."/>
            <person name="Arimoto A."/>
            <person name="Ishii H."/>
            <person name="Satoh N."/>
            <person name="Nishiyama T."/>
            <person name="Hasebe M."/>
            <person name="Maruyama T."/>
            <person name="Minagawa J."/>
            <person name="Obokata J."/>
            <person name="Shigenobu S."/>
        </authorList>
    </citation>
    <scope>NUCLEOTIDE SEQUENCE [LARGE SCALE GENOMIC DNA]</scope>
</reference>
<proteinExistence type="inferred from homology"/>
<dbReference type="PRINTS" id="PR00237">
    <property type="entry name" value="GPCRRHODOPSN"/>
</dbReference>
<dbReference type="Pfam" id="PF00001">
    <property type="entry name" value="7tm_1"/>
    <property type="match status" value="1"/>
</dbReference>
<keyword evidence="7 9" id="KW-0675">Receptor</keyword>
<evidence type="ECO:0000256" key="2">
    <source>
        <dbReference type="ARBA" id="ARBA00022475"/>
    </source>
</evidence>
<feature type="domain" description="G-protein coupled receptors family 1 profile" evidence="12">
    <location>
        <begin position="61"/>
        <end position="518"/>
    </location>
</feature>
<evidence type="ECO:0000256" key="11">
    <source>
        <dbReference type="SAM" id="Phobius"/>
    </source>
</evidence>
<dbReference type="EMBL" id="BLXT01005367">
    <property type="protein sequence ID" value="GFO22332.1"/>
    <property type="molecule type" value="Genomic_DNA"/>
</dbReference>
<name>A0AAV4BSM2_9GAST</name>
<dbReference type="SMART" id="SM01381">
    <property type="entry name" value="7TM_GPCR_Srsx"/>
    <property type="match status" value="1"/>
</dbReference>
<dbReference type="PROSITE" id="PS50262">
    <property type="entry name" value="G_PROTEIN_RECEP_F1_2"/>
    <property type="match status" value="1"/>
</dbReference>
<keyword evidence="4 11" id="KW-1133">Transmembrane helix</keyword>
<evidence type="ECO:0000313" key="13">
    <source>
        <dbReference type="EMBL" id="GFO22332.1"/>
    </source>
</evidence>
<feature type="transmembrane region" description="Helical" evidence="11">
    <location>
        <begin position="168"/>
        <end position="190"/>
    </location>
</feature>
<gene>
    <name evidence="13" type="ORF">PoB_004883700</name>
</gene>
<organism evidence="13 14">
    <name type="scientific">Plakobranchus ocellatus</name>
    <dbReference type="NCBI Taxonomy" id="259542"/>
    <lineage>
        <taxon>Eukaryota</taxon>
        <taxon>Metazoa</taxon>
        <taxon>Spiralia</taxon>
        <taxon>Lophotrochozoa</taxon>
        <taxon>Mollusca</taxon>
        <taxon>Gastropoda</taxon>
        <taxon>Heterobranchia</taxon>
        <taxon>Euthyneura</taxon>
        <taxon>Panpulmonata</taxon>
        <taxon>Sacoglossa</taxon>
        <taxon>Placobranchoidea</taxon>
        <taxon>Plakobranchidae</taxon>
        <taxon>Plakobranchus</taxon>
    </lineage>
</organism>
<keyword evidence="2" id="KW-1003">Cell membrane</keyword>
<evidence type="ECO:0000259" key="12">
    <source>
        <dbReference type="PROSITE" id="PS50262"/>
    </source>
</evidence>
<feature type="transmembrane region" description="Helical" evidence="11">
    <location>
        <begin position="210"/>
        <end position="232"/>
    </location>
</feature>
<evidence type="ECO:0000256" key="10">
    <source>
        <dbReference type="SAM" id="MobiDB-lite"/>
    </source>
</evidence>
<evidence type="ECO:0000256" key="8">
    <source>
        <dbReference type="ARBA" id="ARBA00023224"/>
    </source>
</evidence>
<comment type="caution">
    <text evidence="13">The sequence shown here is derived from an EMBL/GenBank/DDBJ whole genome shotgun (WGS) entry which is preliminary data.</text>
</comment>